<feature type="domain" description="Cell envelope-related transcriptional attenuator" evidence="4">
    <location>
        <begin position="107"/>
        <end position="250"/>
    </location>
</feature>
<feature type="transmembrane region" description="Helical" evidence="3">
    <location>
        <begin position="33"/>
        <end position="54"/>
    </location>
</feature>
<dbReference type="Pfam" id="PF03816">
    <property type="entry name" value="LytR_cpsA_psr"/>
    <property type="match status" value="1"/>
</dbReference>
<name>A0A0R1RPY1_9LACO</name>
<evidence type="ECO:0000256" key="3">
    <source>
        <dbReference type="SAM" id="Phobius"/>
    </source>
</evidence>
<evidence type="ECO:0000313" key="6">
    <source>
        <dbReference type="Proteomes" id="UP000051264"/>
    </source>
</evidence>
<proteinExistence type="inferred from homology"/>
<dbReference type="PATRIC" id="fig|1423747.3.peg.1764"/>
<gene>
    <name evidence="5" type="ORF">FC69_GL001735</name>
</gene>
<sequence>MNSDETNQQPEQQRQRRHHHHKHHRKGWTVTKVILVILGVLILAGGAFAAKVYYDVNQTAKTVYKTKGKTQNKRKANQSVTLNKKTPFSILLLGTDTGELGRTYKGRTDTMILATVNPTTKQTNMLSIARDSRVPIVGYGQTAKINAAYAYGGIPMAVNTVQAFLNVPVDYYVMMNMKGLEQLVDAVDGVTVKNTLDFTYENEHFTKGTLNLDGAQALKFSRMRYDDPQGDFGRQLRQQAVIQAVLKKATNINIVTNYNKFLQVLENNMQTNLTLKDMVNIQQNYGDAMNFKTQQLKGTGQMIDGQSFQVMDSTEVSKMSSLLRTQLALD</sequence>
<keyword evidence="3" id="KW-0812">Transmembrane</keyword>
<evidence type="ECO:0000256" key="1">
    <source>
        <dbReference type="ARBA" id="ARBA00006068"/>
    </source>
</evidence>
<dbReference type="InterPro" id="IPR004474">
    <property type="entry name" value="LytR_CpsA_psr"/>
</dbReference>
<dbReference type="Proteomes" id="UP000051264">
    <property type="component" value="Unassembled WGS sequence"/>
</dbReference>
<accession>A0A0R1RPY1</accession>
<dbReference type="STRING" id="1423747.FC69_GL001735"/>
<reference evidence="5 6" key="1">
    <citation type="journal article" date="2015" name="Genome Announc.">
        <title>Expanding the biotechnology potential of lactobacilli through comparative genomics of 213 strains and associated genera.</title>
        <authorList>
            <person name="Sun Z."/>
            <person name="Harris H.M."/>
            <person name="McCann A."/>
            <person name="Guo C."/>
            <person name="Argimon S."/>
            <person name="Zhang W."/>
            <person name="Yang X."/>
            <person name="Jeffery I.B."/>
            <person name="Cooney J.C."/>
            <person name="Kagawa T.F."/>
            <person name="Liu W."/>
            <person name="Song Y."/>
            <person name="Salvetti E."/>
            <person name="Wrobel A."/>
            <person name="Rasinkangas P."/>
            <person name="Parkhill J."/>
            <person name="Rea M.C."/>
            <person name="O'Sullivan O."/>
            <person name="Ritari J."/>
            <person name="Douillard F.P."/>
            <person name="Paul Ross R."/>
            <person name="Yang R."/>
            <person name="Briner A.E."/>
            <person name="Felis G.E."/>
            <person name="de Vos W.M."/>
            <person name="Barrangou R."/>
            <person name="Klaenhammer T.R."/>
            <person name="Caufield P.W."/>
            <person name="Cui Y."/>
            <person name="Zhang H."/>
            <person name="O'Toole P.W."/>
        </authorList>
    </citation>
    <scope>NUCLEOTIDE SEQUENCE [LARGE SCALE GENOMIC DNA]</scope>
    <source>
        <strain evidence="5 6">DSM 14340</strain>
    </source>
</reference>
<feature type="compositionally biased region" description="Basic residues" evidence="2">
    <location>
        <begin position="15"/>
        <end position="25"/>
    </location>
</feature>
<dbReference type="OrthoDB" id="27330at2"/>
<dbReference type="NCBIfam" id="TIGR00350">
    <property type="entry name" value="lytR_cpsA_psr"/>
    <property type="match status" value="1"/>
</dbReference>
<evidence type="ECO:0000313" key="5">
    <source>
        <dbReference type="EMBL" id="KRL59296.1"/>
    </source>
</evidence>
<organism evidence="5 6">
    <name type="scientific">Latilactobacillus fuchuensis DSM 14340 = JCM 11249</name>
    <dbReference type="NCBI Taxonomy" id="1423747"/>
    <lineage>
        <taxon>Bacteria</taxon>
        <taxon>Bacillati</taxon>
        <taxon>Bacillota</taxon>
        <taxon>Bacilli</taxon>
        <taxon>Lactobacillales</taxon>
        <taxon>Lactobacillaceae</taxon>
        <taxon>Latilactobacillus</taxon>
    </lineage>
</organism>
<protein>
    <submittedName>
        <fullName evidence="5">Cell envelope-related function transcriptional attenuator common domain protein</fullName>
    </submittedName>
</protein>
<dbReference type="RefSeq" id="WP_025083575.1">
    <property type="nucleotide sequence ID" value="NZ_AZEX01000051.1"/>
</dbReference>
<dbReference type="PANTHER" id="PTHR33392:SF6">
    <property type="entry name" value="POLYISOPRENYL-TEICHOIC ACID--PEPTIDOGLYCAN TEICHOIC ACID TRANSFERASE TAGU"/>
    <property type="match status" value="1"/>
</dbReference>
<feature type="region of interest" description="Disordered" evidence="2">
    <location>
        <begin position="1"/>
        <end position="25"/>
    </location>
</feature>
<dbReference type="AlphaFoldDB" id="A0A0R1RPY1"/>
<dbReference type="PANTHER" id="PTHR33392">
    <property type="entry name" value="POLYISOPRENYL-TEICHOIC ACID--PEPTIDOGLYCAN TEICHOIC ACID TRANSFERASE TAGU"/>
    <property type="match status" value="1"/>
</dbReference>
<dbReference type="Gene3D" id="3.40.630.190">
    <property type="entry name" value="LCP protein"/>
    <property type="match status" value="1"/>
</dbReference>
<feature type="compositionally biased region" description="Polar residues" evidence="2">
    <location>
        <begin position="1"/>
        <end position="11"/>
    </location>
</feature>
<keyword evidence="3" id="KW-1133">Transmembrane helix</keyword>
<evidence type="ECO:0000259" key="4">
    <source>
        <dbReference type="Pfam" id="PF03816"/>
    </source>
</evidence>
<dbReference type="eggNOG" id="COG1316">
    <property type="taxonomic scope" value="Bacteria"/>
</dbReference>
<keyword evidence="3" id="KW-0472">Membrane</keyword>
<evidence type="ECO:0000256" key="2">
    <source>
        <dbReference type="SAM" id="MobiDB-lite"/>
    </source>
</evidence>
<dbReference type="InterPro" id="IPR050922">
    <property type="entry name" value="LytR/CpsA/Psr_CW_biosynth"/>
</dbReference>
<comment type="similarity">
    <text evidence="1">Belongs to the LytR/CpsA/Psr (LCP) family.</text>
</comment>
<dbReference type="EMBL" id="AZEX01000051">
    <property type="protein sequence ID" value="KRL59296.1"/>
    <property type="molecule type" value="Genomic_DNA"/>
</dbReference>
<comment type="caution">
    <text evidence="5">The sequence shown here is derived from an EMBL/GenBank/DDBJ whole genome shotgun (WGS) entry which is preliminary data.</text>
</comment>